<dbReference type="PANTHER" id="PTHR34978:SF3">
    <property type="entry name" value="SLR0241 PROTEIN"/>
    <property type="match status" value="1"/>
</dbReference>
<name>A0A517ZIN4_9PLAN</name>
<sequence>MNEIASLFWPHLLRGTVILSVTCIVVICVLRLLRVSSPTLHRIAWCAVLLQGCLISSFTLPIPWHDPLSVSALPAPMTIPEMPLSDVPNTDIVVTTLEVDAPAELPAVIPAEVKPEIKTSPVPTSVWFLLVWIAGMLVAVVRWTAGYAWFLRSLKPITTDDETWQAEWRELQTAQNVRRPLPLIITAAQGPMLCRLPQGFAVIVPETLWRSFAASQRRAVLRHELAHYLRGDALKSLAMRLLALPHWFNPLAWWTVRRFDEAAEWACDDAAVDNLGQSPTSFAKTLLELGTVAAPPLSHSPAASGHSLARRIRRMLSASPTQDQPWKKTLVLLVGVLAVLLNVIRLELVAKAAPPTNPAGEVATDSDDAPLANEAEKPAPAAKKTLKAKLPKAVQGGIDYLFSQQQPDGHWTNGDENSWVIGVTSLCTFALLESGVTADEPCVSDALDYLRKQKPTRTYEVALQTLALCAAGAKQDLATIQRNVVILESGHIQRGPGQGTWSYGTGNRLNMAGGDSSNSEFAIWALDAAANAGVQVKPETWKLAYDHWSKSQLAEGGWGYRARSPATGSMTCSGIASLVICHRRVFKDDQDDAPDLKKMLAPSLEWMAKNFAVGINSPQLNWQLYYMMVLRNAGELSGTQRFGEHSWYAEGSFYLSERQSKKTGAWNGAGQMEDEILSTAMALLFLKAGPPKVAAETSAVEPAEGDSLVARKAAVDELNKLGLRHPLEVGDGKRPYFEVELSGSEVTDADLKHLKDLGGLLVLKFEKTQITDAGLKHVMPLSGLRLLWVQNSKITVAGLRELWRVMPRLQVVEINTIAEGDPGTAKKLLRETGDALIAAAAAREASKPRTPVEKEIYAALKARDDTVKSFRFVWTERHTDHKGSQHSIADRARVALGQDTSYTWTTEMAVDGKKMLYSFSGKQPTYDASGEAEFIERRYLSGFNGREMRSASLYPGSSKITQGFLRPANRSDDVALASTNILRWLYCTFDPTMTNTNWQSLEVVKEPAEVRGHRCWELRRRYEGINPGAPKVPSASWWVDPNREYVIVRYAYSSSAGTVQSQFDIDYQQDDKHGWVPSLWRFRRFDHNGKVRTTTISRVTEYEINPQLDDDIFTLQFPPGTHMN</sequence>
<gene>
    <name evidence="3" type="primary">blaR1_4</name>
    <name evidence="3" type="ORF">Mal52_07820</name>
</gene>
<feature type="transmembrane region" description="Helical" evidence="1">
    <location>
        <begin position="12"/>
        <end position="33"/>
    </location>
</feature>
<dbReference type="SUPFAM" id="SSF48239">
    <property type="entry name" value="Terpenoid cyclases/Protein prenyltransferases"/>
    <property type="match status" value="1"/>
</dbReference>
<dbReference type="CDD" id="cd07341">
    <property type="entry name" value="M56_BlaR1_MecR1_like"/>
    <property type="match status" value="1"/>
</dbReference>
<evidence type="ECO:0000259" key="2">
    <source>
        <dbReference type="Pfam" id="PF05569"/>
    </source>
</evidence>
<feature type="transmembrane region" description="Helical" evidence="1">
    <location>
        <begin position="126"/>
        <end position="145"/>
    </location>
</feature>
<dbReference type="Gene3D" id="3.80.10.10">
    <property type="entry name" value="Ribonuclease Inhibitor"/>
    <property type="match status" value="1"/>
</dbReference>
<dbReference type="Gene3D" id="2.50.20.10">
    <property type="entry name" value="Lipoprotein localisation LolA/LolB/LppX"/>
    <property type="match status" value="1"/>
</dbReference>
<dbReference type="RefSeq" id="WP_145374390.1">
    <property type="nucleotide sequence ID" value="NZ_CP036276.1"/>
</dbReference>
<dbReference type="PANTHER" id="PTHR34978">
    <property type="entry name" value="POSSIBLE SENSOR-TRANSDUCER PROTEIN BLAR"/>
    <property type="match status" value="1"/>
</dbReference>
<evidence type="ECO:0000313" key="3">
    <source>
        <dbReference type="EMBL" id="QDU42326.1"/>
    </source>
</evidence>
<proteinExistence type="predicted"/>
<accession>A0A517ZIN4</accession>
<reference evidence="3 4" key="1">
    <citation type="submission" date="2019-02" db="EMBL/GenBank/DDBJ databases">
        <title>Deep-cultivation of Planctomycetes and their phenomic and genomic characterization uncovers novel biology.</title>
        <authorList>
            <person name="Wiegand S."/>
            <person name="Jogler M."/>
            <person name="Boedeker C."/>
            <person name="Pinto D."/>
            <person name="Vollmers J."/>
            <person name="Rivas-Marin E."/>
            <person name="Kohn T."/>
            <person name="Peeters S.H."/>
            <person name="Heuer A."/>
            <person name="Rast P."/>
            <person name="Oberbeckmann S."/>
            <person name="Bunk B."/>
            <person name="Jeske O."/>
            <person name="Meyerdierks A."/>
            <person name="Storesund J.E."/>
            <person name="Kallscheuer N."/>
            <person name="Luecker S."/>
            <person name="Lage O.M."/>
            <person name="Pohl T."/>
            <person name="Merkel B.J."/>
            <person name="Hornburger P."/>
            <person name="Mueller R.-W."/>
            <person name="Bruemmer F."/>
            <person name="Labrenz M."/>
            <person name="Spormann A.M."/>
            <person name="Op den Camp H."/>
            <person name="Overmann J."/>
            <person name="Amann R."/>
            <person name="Jetten M.S.M."/>
            <person name="Mascher T."/>
            <person name="Medema M.H."/>
            <person name="Devos D.P."/>
            <person name="Kaster A.-K."/>
            <person name="Ovreas L."/>
            <person name="Rohde M."/>
            <person name="Galperin M.Y."/>
            <person name="Jogler C."/>
        </authorList>
    </citation>
    <scope>NUCLEOTIDE SEQUENCE [LARGE SCALE GENOMIC DNA]</scope>
    <source>
        <strain evidence="3 4">Mal52</strain>
    </source>
</reference>
<dbReference type="InterPro" id="IPR008756">
    <property type="entry name" value="Peptidase_M56"/>
</dbReference>
<dbReference type="SUPFAM" id="SSF52047">
    <property type="entry name" value="RNI-like"/>
    <property type="match status" value="1"/>
</dbReference>
<dbReference type="AlphaFoldDB" id="A0A517ZIN4"/>
<dbReference type="InterPro" id="IPR032675">
    <property type="entry name" value="LRR_dom_sf"/>
</dbReference>
<dbReference type="Pfam" id="PF05569">
    <property type="entry name" value="Peptidase_M56"/>
    <property type="match status" value="1"/>
</dbReference>
<feature type="domain" description="Peptidase M56" evidence="2">
    <location>
        <begin position="13"/>
        <end position="313"/>
    </location>
</feature>
<keyword evidence="4" id="KW-1185">Reference proteome</keyword>
<keyword evidence="1" id="KW-0812">Transmembrane</keyword>
<dbReference type="KEGG" id="sdyn:Mal52_07820"/>
<evidence type="ECO:0000313" key="4">
    <source>
        <dbReference type="Proteomes" id="UP000319383"/>
    </source>
</evidence>
<dbReference type="CDD" id="cd00688">
    <property type="entry name" value="ISOPREN_C2_like"/>
    <property type="match status" value="1"/>
</dbReference>
<dbReference type="InterPro" id="IPR008930">
    <property type="entry name" value="Terpenoid_cyclase/PrenylTrfase"/>
</dbReference>
<keyword evidence="1" id="KW-0472">Membrane</keyword>
<dbReference type="InterPro" id="IPR052173">
    <property type="entry name" value="Beta-lactam_resp_regulator"/>
</dbReference>
<dbReference type="Proteomes" id="UP000319383">
    <property type="component" value="Chromosome"/>
</dbReference>
<dbReference type="EMBL" id="CP036276">
    <property type="protein sequence ID" value="QDU42326.1"/>
    <property type="molecule type" value="Genomic_DNA"/>
</dbReference>
<organism evidence="3 4">
    <name type="scientific">Symmachiella dynata</name>
    <dbReference type="NCBI Taxonomy" id="2527995"/>
    <lineage>
        <taxon>Bacteria</taxon>
        <taxon>Pseudomonadati</taxon>
        <taxon>Planctomycetota</taxon>
        <taxon>Planctomycetia</taxon>
        <taxon>Planctomycetales</taxon>
        <taxon>Planctomycetaceae</taxon>
        <taxon>Symmachiella</taxon>
    </lineage>
</organism>
<protein>
    <submittedName>
        <fullName evidence="3">Regulatory protein BlaR1</fullName>
    </submittedName>
</protein>
<dbReference type="Gene3D" id="1.50.10.20">
    <property type="match status" value="2"/>
</dbReference>
<evidence type="ECO:0000256" key="1">
    <source>
        <dbReference type="SAM" id="Phobius"/>
    </source>
</evidence>
<keyword evidence="1" id="KW-1133">Transmembrane helix</keyword>